<dbReference type="AlphaFoldDB" id="A0A238U702"/>
<accession>A0A238U702</accession>
<sequence length="398" mass="44171">MRKTLLITTLLSTLFSCSNDEELSNSTPDCSELDKIKIVINNKTTTTCETTYEFNSDSFSNLQYEWYIDNKRIDNSIADTATLSHTFTKNGTYEICLKPIVEEGTCTLEKKCTTLNIENLTIGAVKSIQDYLVGLEGPMNPVLKGNELYFSESIRSFNRISKIDITEASPTIKEVVLIPKSATLFEVPLISALVFKDNILYASESRNGNSLGNIYKIDVTADSPKAESIAKFLKPTDLAFKGNNLYVADLGNSTNSDQSTIYKIDVTSSEIKKEVVIEPTLAPINIVFKGDDLFMILRPNAFSGGQISKINVTENSPQLTDIATGINLPREINFIGNDLYLLDYGSKEILKVDQVSGNMSTILANTPDNFQDFIFANGDLYLTSYTSRKIQKVTLKCN</sequence>
<evidence type="ECO:0008006" key="3">
    <source>
        <dbReference type="Google" id="ProtNLM"/>
    </source>
</evidence>
<dbReference type="InterPro" id="IPR011042">
    <property type="entry name" value="6-blade_b-propeller_TolB-like"/>
</dbReference>
<dbReference type="Proteomes" id="UP000215214">
    <property type="component" value="Chromosome TJEJU"/>
</dbReference>
<organism evidence="1 2">
    <name type="scientific">Tenacibaculum jejuense</name>
    <dbReference type="NCBI Taxonomy" id="584609"/>
    <lineage>
        <taxon>Bacteria</taxon>
        <taxon>Pseudomonadati</taxon>
        <taxon>Bacteroidota</taxon>
        <taxon>Flavobacteriia</taxon>
        <taxon>Flavobacteriales</taxon>
        <taxon>Flavobacteriaceae</taxon>
        <taxon>Tenacibaculum</taxon>
    </lineage>
</organism>
<dbReference type="Gene3D" id="2.60.40.10">
    <property type="entry name" value="Immunoglobulins"/>
    <property type="match status" value="1"/>
</dbReference>
<name>A0A238U702_9FLAO</name>
<dbReference type="InterPro" id="IPR013783">
    <property type="entry name" value="Ig-like_fold"/>
</dbReference>
<reference evidence="1 2" key="1">
    <citation type="submission" date="2017-07" db="EMBL/GenBank/DDBJ databases">
        <authorList>
            <person name="Sun Z.S."/>
            <person name="Albrecht U."/>
            <person name="Echele G."/>
            <person name="Lee C.C."/>
        </authorList>
    </citation>
    <scope>NUCLEOTIDE SEQUENCE [LARGE SCALE GENOMIC DNA]</scope>
    <source>
        <strain evidence="2">type strain: KCTC 22618</strain>
    </source>
</reference>
<protein>
    <recommendedName>
        <fullName evidence="3">Lipoprotein</fullName>
    </recommendedName>
</protein>
<dbReference type="PROSITE" id="PS51257">
    <property type="entry name" value="PROKAR_LIPOPROTEIN"/>
    <property type="match status" value="1"/>
</dbReference>
<evidence type="ECO:0000313" key="1">
    <source>
        <dbReference type="EMBL" id="SNR14254.1"/>
    </source>
</evidence>
<gene>
    <name evidence="1" type="ORF">TJEJU_0456</name>
</gene>
<evidence type="ECO:0000313" key="2">
    <source>
        <dbReference type="Proteomes" id="UP000215214"/>
    </source>
</evidence>
<dbReference type="InterPro" id="IPR035986">
    <property type="entry name" value="PKD_dom_sf"/>
</dbReference>
<dbReference type="CDD" id="cd00146">
    <property type="entry name" value="PKD"/>
    <property type="match status" value="1"/>
</dbReference>
<dbReference type="OrthoDB" id="977776at2"/>
<keyword evidence="2" id="KW-1185">Reference proteome</keyword>
<dbReference type="EMBL" id="LT899436">
    <property type="protein sequence ID" value="SNR14254.1"/>
    <property type="molecule type" value="Genomic_DNA"/>
</dbReference>
<proteinExistence type="predicted"/>
<dbReference type="RefSeq" id="WP_095069109.1">
    <property type="nucleotide sequence ID" value="NZ_LT899436.1"/>
</dbReference>
<dbReference type="Gene3D" id="2.120.10.30">
    <property type="entry name" value="TolB, C-terminal domain"/>
    <property type="match status" value="1"/>
</dbReference>
<dbReference type="SUPFAM" id="SSF63825">
    <property type="entry name" value="YWTD domain"/>
    <property type="match status" value="1"/>
</dbReference>
<dbReference type="KEGG" id="tje:TJEJU_0456"/>
<dbReference type="SUPFAM" id="SSF49299">
    <property type="entry name" value="PKD domain"/>
    <property type="match status" value="1"/>
</dbReference>